<dbReference type="InterPro" id="IPR053378">
    <property type="entry name" value="Prenyl_diphosphate_synthase"/>
</dbReference>
<sequence length="305" mass="32135">MSALPQPLAQTQAAFDGWMKSVQAAIEVALQGFLPPVTQAPQRLHEAMHYAVLDGGKRVRPLLVFGAGALFDAPVDTMTRAAAALEMIHAYSLVHDDMPCMDDDALRRGKPTVHVQYDEATALLVGDALQAQAFLVLSETAASPVTTLPMLRLLAHAAGSNGMCGGQAIDLASVGVSLSLAQLEQMHQLKTGALLRASVLLGAMAGQHLNADQTAALDAYATAVGLAFQVVDDVLDATADSATLGKTAGKDAADNKPTYVSILGLEPSRLLAEKLRDDAHQAIQSFGDKAQRLRQLADLIVQRKA</sequence>
<dbReference type="InterPro" id="IPR000092">
    <property type="entry name" value="Polyprenyl_synt"/>
</dbReference>
<gene>
    <name evidence="8" type="ORF">ACFOFO_17885</name>
</gene>
<keyword evidence="5" id="KW-0460">Magnesium</keyword>
<dbReference type="SUPFAM" id="SSF48576">
    <property type="entry name" value="Terpenoid synthases"/>
    <property type="match status" value="1"/>
</dbReference>
<accession>A0ABV7F3Z5</accession>
<evidence type="ECO:0000256" key="7">
    <source>
        <dbReference type="RuleBase" id="RU004466"/>
    </source>
</evidence>
<comment type="similarity">
    <text evidence="2 7">Belongs to the FPP/GGPP synthase family.</text>
</comment>
<dbReference type="InterPro" id="IPR033749">
    <property type="entry name" value="Polyprenyl_synt_CS"/>
</dbReference>
<evidence type="ECO:0000256" key="6">
    <source>
        <dbReference type="ARBA" id="ARBA00023229"/>
    </source>
</evidence>
<organism evidence="8 9">
    <name type="scientific">Undibacterium arcticum</name>
    <dbReference type="NCBI Taxonomy" id="1762892"/>
    <lineage>
        <taxon>Bacteria</taxon>
        <taxon>Pseudomonadati</taxon>
        <taxon>Pseudomonadota</taxon>
        <taxon>Betaproteobacteria</taxon>
        <taxon>Burkholderiales</taxon>
        <taxon>Oxalobacteraceae</taxon>
        <taxon>Undibacterium</taxon>
    </lineage>
</organism>
<dbReference type="GO" id="GO:0016740">
    <property type="term" value="F:transferase activity"/>
    <property type="evidence" value="ECO:0007669"/>
    <property type="project" value="UniProtKB-KW"/>
</dbReference>
<evidence type="ECO:0000313" key="8">
    <source>
        <dbReference type="EMBL" id="MFC3109808.1"/>
    </source>
</evidence>
<evidence type="ECO:0000256" key="3">
    <source>
        <dbReference type="ARBA" id="ARBA00022679"/>
    </source>
</evidence>
<keyword evidence="9" id="KW-1185">Reference proteome</keyword>
<evidence type="ECO:0000256" key="4">
    <source>
        <dbReference type="ARBA" id="ARBA00022723"/>
    </source>
</evidence>
<dbReference type="Gene3D" id="1.10.600.10">
    <property type="entry name" value="Farnesyl Diphosphate Synthase"/>
    <property type="match status" value="1"/>
</dbReference>
<evidence type="ECO:0000313" key="9">
    <source>
        <dbReference type="Proteomes" id="UP001595530"/>
    </source>
</evidence>
<dbReference type="PROSITE" id="PS00444">
    <property type="entry name" value="POLYPRENYL_SYNTHASE_2"/>
    <property type="match status" value="1"/>
</dbReference>
<dbReference type="CDD" id="cd00685">
    <property type="entry name" value="Trans_IPPS_HT"/>
    <property type="match status" value="1"/>
</dbReference>
<dbReference type="Pfam" id="PF00348">
    <property type="entry name" value="polyprenyl_synt"/>
    <property type="match status" value="1"/>
</dbReference>
<name>A0ABV7F3Z5_9BURK</name>
<keyword evidence="3 7" id="KW-0808">Transferase</keyword>
<dbReference type="EMBL" id="JBHRTP010000055">
    <property type="protein sequence ID" value="MFC3109808.1"/>
    <property type="molecule type" value="Genomic_DNA"/>
</dbReference>
<dbReference type="RefSeq" id="WP_390322330.1">
    <property type="nucleotide sequence ID" value="NZ_JBHRTP010000055.1"/>
</dbReference>
<comment type="caution">
    <text evidence="8">The sequence shown here is derived from an EMBL/GenBank/DDBJ whole genome shotgun (WGS) entry which is preliminary data.</text>
</comment>
<dbReference type="PROSITE" id="PS00723">
    <property type="entry name" value="POLYPRENYL_SYNTHASE_1"/>
    <property type="match status" value="1"/>
</dbReference>
<dbReference type="PANTHER" id="PTHR43281">
    <property type="entry name" value="FARNESYL DIPHOSPHATE SYNTHASE"/>
    <property type="match status" value="1"/>
</dbReference>
<dbReference type="PANTHER" id="PTHR43281:SF1">
    <property type="entry name" value="FARNESYL DIPHOSPHATE SYNTHASE"/>
    <property type="match status" value="1"/>
</dbReference>
<reference evidence="9" key="1">
    <citation type="journal article" date="2019" name="Int. J. Syst. Evol. Microbiol.">
        <title>The Global Catalogue of Microorganisms (GCM) 10K type strain sequencing project: providing services to taxonomists for standard genome sequencing and annotation.</title>
        <authorList>
            <consortium name="The Broad Institute Genomics Platform"/>
            <consortium name="The Broad Institute Genome Sequencing Center for Infectious Disease"/>
            <person name="Wu L."/>
            <person name="Ma J."/>
        </authorList>
    </citation>
    <scope>NUCLEOTIDE SEQUENCE [LARGE SCALE GENOMIC DNA]</scope>
    <source>
        <strain evidence="9">KCTC 42986</strain>
    </source>
</reference>
<dbReference type="SFLD" id="SFLDG01017">
    <property type="entry name" value="Polyprenyl_Transferase_Like"/>
    <property type="match status" value="1"/>
</dbReference>
<protein>
    <submittedName>
        <fullName evidence="8">Polyprenyl synthetase family protein</fullName>
        <ecNumber evidence="8">2.5.1.-</ecNumber>
    </submittedName>
</protein>
<proteinExistence type="inferred from homology"/>
<dbReference type="Proteomes" id="UP001595530">
    <property type="component" value="Unassembled WGS sequence"/>
</dbReference>
<dbReference type="InterPro" id="IPR008949">
    <property type="entry name" value="Isoprenoid_synthase_dom_sf"/>
</dbReference>
<comment type="cofactor">
    <cofactor evidence="1">
        <name>Mg(2+)</name>
        <dbReference type="ChEBI" id="CHEBI:18420"/>
    </cofactor>
</comment>
<keyword evidence="4" id="KW-0479">Metal-binding</keyword>
<dbReference type="NCBIfam" id="NF045485">
    <property type="entry name" value="FPPsyn"/>
    <property type="match status" value="1"/>
</dbReference>
<evidence type="ECO:0000256" key="2">
    <source>
        <dbReference type="ARBA" id="ARBA00006706"/>
    </source>
</evidence>
<dbReference type="EC" id="2.5.1.-" evidence="8"/>
<keyword evidence="6" id="KW-0414">Isoprene biosynthesis</keyword>
<evidence type="ECO:0000256" key="1">
    <source>
        <dbReference type="ARBA" id="ARBA00001946"/>
    </source>
</evidence>
<dbReference type="SFLD" id="SFLDS00005">
    <property type="entry name" value="Isoprenoid_Synthase_Type_I"/>
    <property type="match status" value="1"/>
</dbReference>
<evidence type="ECO:0000256" key="5">
    <source>
        <dbReference type="ARBA" id="ARBA00022842"/>
    </source>
</evidence>